<name>A0A133UKE3_9EURY</name>
<evidence type="ECO:0000256" key="10">
    <source>
        <dbReference type="ARBA" id="ARBA00049936"/>
    </source>
</evidence>
<dbReference type="EC" id="4.1.1.126" evidence="8"/>
<comment type="cofactor">
    <cofactor evidence="10">
        <name>prenylated FMN</name>
        <dbReference type="ChEBI" id="CHEBI:87746"/>
    </cofactor>
</comment>
<evidence type="ECO:0000259" key="11">
    <source>
        <dbReference type="Pfam" id="PF20696"/>
    </source>
</evidence>
<evidence type="ECO:0000256" key="6">
    <source>
        <dbReference type="ARBA" id="ARBA00049054"/>
    </source>
</evidence>
<dbReference type="InterPro" id="IPR049381">
    <property type="entry name" value="UbiD-like_C"/>
</dbReference>
<gene>
    <name evidence="12" type="ORF">AKJ37_07470</name>
</gene>
<comment type="function">
    <text evidence="7">Catalyzes the conversion of trans-anhydromevalonate 5-phosphate (tAHMP) into isopentenyl phosphate. Involved in the archaeal mevalonate (MVA) pathway, which provides fundamental precursors for isoprenoid biosynthesis, such as isopentenyl diphosphate (IPP) and dimethylallyl diphosphate (DMAPP).</text>
</comment>
<keyword evidence="4" id="KW-0210">Decarboxylase</keyword>
<dbReference type="Pfam" id="PF20696">
    <property type="entry name" value="UbiD_C"/>
    <property type="match status" value="1"/>
</dbReference>
<keyword evidence="5" id="KW-0414">Isoprene biosynthesis</keyword>
<evidence type="ECO:0000256" key="9">
    <source>
        <dbReference type="ARBA" id="ARBA00049754"/>
    </source>
</evidence>
<evidence type="ECO:0000313" key="13">
    <source>
        <dbReference type="Proteomes" id="UP000070463"/>
    </source>
</evidence>
<keyword evidence="13" id="KW-1185">Reference proteome</keyword>
<comment type="pathway">
    <text evidence="1">Isoprenoid biosynthesis; isopentenyl diphosphate biosynthesis via mevalonate pathway.</text>
</comment>
<protein>
    <recommendedName>
        <fullName evidence="9">Anhydromevalonate phosphate decarboxylase</fullName>
        <ecNumber evidence="8">4.1.1.126</ecNumber>
    </recommendedName>
</protein>
<dbReference type="Gene3D" id="3.40.1670.10">
    <property type="entry name" value="UbiD C-terminal domain-like"/>
    <property type="match status" value="1"/>
</dbReference>
<dbReference type="PANTHER" id="PTHR30108">
    <property type="entry name" value="3-OCTAPRENYL-4-HYDROXYBENZOATE CARBOXY-LYASE-RELATED"/>
    <property type="match status" value="1"/>
</dbReference>
<keyword evidence="3" id="KW-0285">Flavoprotein</keyword>
<reference evidence="12 13" key="1">
    <citation type="journal article" date="2016" name="Sci. Rep.">
        <title>Metabolic traits of an uncultured archaeal lineage -MSBL1- from brine pools of the Red Sea.</title>
        <authorList>
            <person name="Mwirichia R."/>
            <person name="Alam I."/>
            <person name="Rashid M."/>
            <person name="Vinu M."/>
            <person name="Ba-Alawi W."/>
            <person name="Anthony Kamau A."/>
            <person name="Kamanda Ngugi D."/>
            <person name="Goker M."/>
            <person name="Klenk H.P."/>
            <person name="Bajic V."/>
            <person name="Stingl U."/>
        </authorList>
    </citation>
    <scope>NUCLEOTIDE SEQUENCE [LARGE SCALE GENOMIC DNA]</scope>
    <source>
        <strain evidence="12">SCGC-AAA259I09</strain>
    </source>
</reference>
<evidence type="ECO:0000256" key="5">
    <source>
        <dbReference type="ARBA" id="ARBA00023229"/>
    </source>
</evidence>
<comment type="catalytic activity">
    <reaction evidence="6">
        <text>(2E)-3-methyl-5-phosphooxypent-2-enoate + H(+) = isopentenyl phosphate + CO2</text>
        <dbReference type="Rhea" id="RHEA:78971"/>
        <dbReference type="ChEBI" id="CHEBI:15378"/>
        <dbReference type="ChEBI" id="CHEBI:16526"/>
        <dbReference type="ChEBI" id="CHEBI:65078"/>
        <dbReference type="ChEBI" id="CHEBI:229665"/>
        <dbReference type="EC" id="4.1.1.126"/>
    </reaction>
    <physiologicalReaction direction="left-to-right" evidence="6">
        <dbReference type="Rhea" id="RHEA:78972"/>
    </physiologicalReaction>
</comment>
<dbReference type="InterPro" id="IPR002830">
    <property type="entry name" value="UbiD"/>
</dbReference>
<comment type="caution">
    <text evidence="12">The sequence shown here is derived from an EMBL/GenBank/DDBJ whole genome shotgun (WGS) entry which is preliminary data.</text>
</comment>
<feature type="domain" description="3-octaprenyl-4-hydroxybenzoate carboxy-lyase-like C-terminal" evidence="11">
    <location>
        <begin position="14"/>
        <end position="104"/>
    </location>
</feature>
<evidence type="ECO:0000256" key="1">
    <source>
        <dbReference type="ARBA" id="ARBA00005092"/>
    </source>
</evidence>
<comment type="similarity">
    <text evidence="2">Belongs to the UbiD family.</text>
</comment>
<dbReference type="GO" id="GO:0005737">
    <property type="term" value="C:cytoplasm"/>
    <property type="evidence" value="ECO:0007669"/>
    <property type="project" value="TreeGrafter"/>
</dbReference>
<evidence type="ECO:0000256" key="4">
    <source>
        <dbReference type="ARBA" id="ARBA00022793"/>
    </source>
</evidence>
<dbReference type="Proteomes" id="UP000070463">
    <property type="component" value="Unassembled WGS sequence"/>
</dbReference>
<evidence type="ECO:0000256" key="8">
    <source>
        <dbReference type="ARBA" id="ARBA00049727"/>
    </source>
</evidence>
<dbReference type="AlphaFoldDB" id="A0A133UKE3"/>
<evidence type="ECO:0000256" key="2">
    <source>
        <dbReference type="ARBA" id="ARBA00010021"/>
    </source>
</evidence>
<dbReference type="PANTHER" id="PTHR30108:SF21">
    <property type="entry name" value="4-HYDROXYBENZOATE DECARBOXYLASE"/>
    <property type="match status" value="1"/>
</dbReference>
<organism evidence="12 13">
    <name type="scientific">candidate division MSBL1 archaeon SCGC-AAA259I09</name>
    <dbReference type="NCBI Taxonomy" id="1698267"/>
    <lineage>
        <taxon>Archaea</taxon>
        <taxon>Methanobacteriati</taxon>
        <taxon>Methanobacteriota</taxon>
        <taxon>candidate division MSBL1</taxon>
    </lineage>
</organism>
<dbReference type="GO" id="GO:0016831">
    <property type="term" value="F:carboxy-lyase activity"/>
    <property type="evidence" value="ECO:0007669"/>
    <property type="project" value="UniProtKB-KW"/>
</dbReference>
<proteinExistence type="inferred from homology"/>
<sequence>MPGILDLRCDVSYEAIVKINKMFKGHAQQVMDAVWGSTYARYKHVIVVDEDIDIWDYDSVHWALSTRVKADRDVTILSRRAGQWLDPAPPPREKGWQGCLGIDATRPEEDYEYYDEEFPQTVADPDIVERVEKKWGEELEKLLEEQ</sequence>
<evidence type="ECO:0000256" key="3">
    <source>
        <dbReference type="ARBA" id="ARBA00022643"/>
    </source>
</evidence>
<evidence type="ECO:0000256" key="7">
    <source>
        <dbReference type="ARBA" id="ARBA00049583"/>
    </source>
</evidence>
<keyword evidence="3" id="KW-0288">FMN</keyword>
<dbReference type="SUPFAM" id="SSF143968">
    <property type="entry name" value="UbiD C-terminal domain-like"/>
    <property type="match status" value="1"/>
</dbReference>
<keyword evidence="4" id="KW-0456">Lyase</keyword>
<accession>A0A133UKE3</accession>
<evidence type="ECO:0000313" key="12">
    <source>
        <dbReference type="EMBL" id="KXA94586.1"/>
    </source>
</evidence>
<dbReference type="EMBL" id="LHXR01000177">
    <property type="protein sequence ID" value="KXA94586.1"/>
    <property type="molecule type" value="Genomic_DNA"/>
</dbReference>